<dbReference type="GO" id="GO:0005634">
    <property type="term" value="C:nucleus"/>
    <property type="evidence" value="ECO:0007669"/>
    <property type="project" value="TreeGrafter"/>
</dbReference>
<dbReference type="PANTHER" id="PTHR46205">
    <property type="entry name" value="LOQUACIOUS, ISOFORM B"/>
    <property type="match status" value="1"/>
</dbReference>
<dbReference type="SUPFAM" id="SSF54768">
    <property type="entry name" value="dsRNA-binding domain-like"/>
    <property type="match status" value="2"/>
</dbReference>
<evidence type="ECO:0000313" key="3">
    <source>
        <dbReference type="EMBL" id="CAH1390485.1"/>
    </source>
</evidence>
<evidence type="ECO:0000313" key="4">
    <source>
        <dbReference type="Proteomes" id="UP001152798"/>
    </source>
</evidence>
<feature type="domain" description="DRBM" evidence="2">
    <location>
        <begin position="94"/>
        <end position="160"/>
    </location>
</feature>
<organism evidence="3 4">
    <name type="scientific">Nezara viridula</name>
    <name type="common">Southern green stink bug</name>
    <name type="synonym">Cimex viridulus</name>
    <dbReference type="NCBI Taxonomy" id="85310"/>
    <lineage>
        <taxon>Eukaryota</taxon>
        <taxon>Metazoa</taxon>
        <taxon>Ecdysozoa</taxon>
        <taxon>Arthropoda</taxon>
        <taxon>Hexapoda</taxon>
        <taxon>Insecta</taxon>
        <taxon>Pterygota</taxon>
        <taxon>Neoptera</taxon>
        <taxon>Paraneoptera</taxon>
        <taxon>Hemiptera</taxon>
        <taxon>Heteroptera</taxon>
        <taxon>Panheteroptera</taxon>
        <taxon>Pentatomomorpha</taxon>
        <taxon>Pentatomoidea</taxon>
        <taxon>Pentatomidae</taxon>
        <taxon>Pentatominae</taxon>
        <taxon>Nezara</taxon>
    </lineage>
</organism>
<gene>
    <name evidence="3" type="ORF">NEZAVI_LOCUS1684</name>
</gene>
<dbReference type="PANTHER" id="PTHR46205:SF3">
    <property type="entry name" value="LOQUACIOUS, ISOFORM B"/>
    <property type="match status" value="1"/>
</dbReference>
<dbReference type="EMBL" id="OV725077">
    <property type="protein sequence ID" value="CAH1390485.1"/>
    <property type="molecule type" value="Genomic_DNA"/>
</dbReference>
<dbReference type="InterPro" id="IPR051247">
    <property type="entry name" value="RLC_Component"/>
</dbReference>
<evidence type="ECO:0000256" key="1">
    <source>
        <dbReference type="ARBA" id="ARBA00022884"/>
    </source>
</evidence>
<name>A0A9P0E420_NEZVI</name>
<dbReference type="Proteomes" id="UP001152798">
    <property type="component" value="Chromosome 1"/>
</dbReference>
<sequence>MDGKTPVTLLHEYLMKGGEVPDYKLVYNGVGTHDPLFQYEVSAKGMVAIGKGKSKKEAKHDAARCLLLKLKDDNALEQEVAVVSPYEHSLKENAVGQLQDFCTLHNTASPSYELIRDEGLAHAKVFGIRCRVSSFFTEAEARTKKQAKQQASHLMLLKLEKCLSEGDFIATPDSEKPENNDLINKACDVTKEAYNKVLLERTNDKISSCRLGTSMSNFSGQFLENVLPLSETLRTIADKDDSFFESYQDPEELLTTILTQLDYHHSYEFVQTRTETEFLCFLQIKELNCANFVGFSTSSNVARKSATVKALQFLSCMSKI</sequence>
<dbReference type="CDD" id="cd19862">
    <property type="entry name" value="DSRM_PRKRA-like_rpt1"/>
    <property type="match status" value="1"/>
</dbReference>
<dbReference type="GO" id="GO:0005737">
    <property type="term" value="C:cytoplasm"/>
    <property type="evidence" value="ECO:0007669"/>
    <property type="project" value="TreeGrafter"/>
</dbReference>
<accession>A0A9P0E420</accession>
<feature type="domain" description="DRBM" evidence="2">
    <location>
        <begin position="6"/>
        <end position="71"/>
    </location>
</feature>
<dbReference type="GO" id="GO:0016442">
    <property type="term" value="C:RISC complex"/>
    <property type="evidence" value="ECO:0007669"/>
    <property type="project" value="TreeGrafter"/>
</dbReference>
<proteinExistence type="predicted"/>
<dbReference type="GO" id="GO:0070920">
    <property type="term" value="P:regulation of regulatory ncRNA processing"/>
    <property type="evidence" value="ECO:0007669"/>
    <property type="project" value="TreeGrafter"/>
</dbReference>
<protein>
    <recommendedName>
        <fullName evidence="2">DRBM domain-containing protein</fullName>
    </recommendedName>
</protein>
<evidence type="ECO:0000259" key="2">
    <source>
        <dbReference type="SMART" id="SM00358"/>
    </source>
</evidence>
<dbReference type="SMART" id="SM00358">
    <property type="entry name" value="DSRM"/>
    <property type="match status" value="2"/>
</dbReference>
<keyword evidence="1" id="KW-0694">RNA-binding</keyword>
<reference evidence="3" key="1">
    <citation type="submission" date="2022-01" db="EMBL/GenBank/DDBJ databases">
        <authorList>
            <person name="King R."/>
        </authorList>
    </citation>
    <scope>NUCLEOTIDE SEQUENCE</scope>
</reference>
<dbReference type="OrthoDB" id="5961559at2759"/>
<dbReference type="Gene3D" id="3.30.160.20">
    <property type="match status" value="2"/>
</dbReference>
<dbReference type="GO" id="GO:0003725">
    <property type="term" value="F:double-stranded RNA binding"/>
    <property type="evidence" value="ECO:0007669"/>
    <property type="project" value="TreeGrafter"/>
</dbReference>
<dbReference type="Pfam" id="PF00035">
    <property type="entry name" value="dsrm"/>
    <property type="match status" value="2"/>
</dbReference>
<keyword evidence="4" id="KW-1185">Reference proteome</keyword>
<dbReference type="GO" id="GO:0035197">
    <property type="term" value="F:siRNA binding"/>
    <property type="evidence" value="ECO:0007669"/>
    <property type="project" value="TreeGrafter"/>
</dbReference>
<dbReference type="GO" id="GO:0070578">
    <property type="term" value="C:RISC-loading complex"/>
    <property type="evidence" value="ECO:0007669"/>
    <property type="project" value="TreeGrafter"/>
</dbReference>
<dbReference type="InterPro" id="IPR014720">
    <property type="entry name" value="dsRBD_dom"/>
</dbReference>
<dbReference type="GO" id="GO:0030422">
    <property type="term" value="P:siRNA processing"/>
    <property type="evidence" value="ECO:0007669"/>
    <property type="project" value="TreeGrafter"/>
</dbReference>
<dbReference type="AlphaFoldDB" id="A0A9P0E420"/>